<dbReference type="NCBIfam" id="TIGR01311">
    <property type="entry name" value="glycerol_kin"/>
    <property type="match status" value="1"/>
</dbReference>
<dbReference type="Proteomes" id="UP001432099">
    <property type="component" value="Chromosome"/>
</dbReference>
<feature type="binding site" evidence="7">
    <location>
        <position position="15"/>
    </location>
    <ligand>
        <name>ADP</name>
        <dbReference type="ChEBI" id="CHEBI:456216"/>
    </ligand>
</feature>
<feature type="binding site" evidence="7">
    <location>
        <position position="242"/>
    </location>
    <ligand>
        <name>sn-glycerol 3-phosphate</name>
        <dbReference type="ChEBI" id="CHEBI:57597"/>
    </ligand>
</feature>
<dbReference type="InterPro" id="IPR018485">
    <property type="entry name" value="FGGY_C"/>
</dbReference>
<name>A0ABN6Z9Y0_9FIRM</name>
<dbReference type="EC" id="2.7.1.30" evidence="7"/>
<evidence type="ECO:0000256" key="6">
    <source>
        <dbReference type="ARBA" id="ARBA00022840"/>
    </source>
</evidence>
<feature type="binding site" evidence="7">
    <location>
        <position position="13"/>
    </location>
    <ligand>
        <name>ATP</name>
        <dbReference type="ChEBI" id="CHEBI:30616"/>
    </ligand>
</feature>
<dbReference type="InterPro" id="IPR043129">
    <property type="entry name" value="ATPase_NBD"/>
</dbReference>
<feature type="binding site" evidence="7">
    <location>
        <position position="133"/>
    </location>
    <ligand>
        <name>glycerol</name>
        <dbReference type="ChEBI" id="CHEBI:17754"/>
    </ligand>
</feature>
<feature type="domain" description="Carbohydrate kinase FGGY C-terminal" evidence="10">
    <location>
        <begin position="259"/>
        <end position="447"/>
    </location>
</feature>
<feature type="binding site" evidence="7">
    <location>
        <position position="242"/>
    </location>
    <ligand>
        <name>glycerol</name>
        <dbReference type="ChEBI" id="CHEBI:17754"/>
    </ligand>
</feature>
<feature type="binding site" evidence="7">
    <location>
        <position position="307"/>
    </location>
    <ligand>
        <name>ADP</name>
        <dbReference type="ChEBI" id="CHEBI:456216"/>
    </ligand>
</feature>
<gene>
    <name evidence="7 11" type="primary">glpK</name>
    <name evidence="11" type="ORF">T23_04830</name>
</gene>
<evidence type="ECO:0000259" key="10">
    <source>
        <dbReference type="Pfam" id="PF02782"/>
    </source>
</evidence>
<reference evidence="11" key="1">
    <citation type="journal article" date="2024" name="Int. J. Syst. Evol. Microbiol.">
        <title>Turicibacter faecis sp. nov., isolated from faeces of heart failure mouse model.</title>
        <authorList>
            <person name="Imamura Y."/>
            <person name="Motooka D."/>
            <person name="Nakajima Y."/>
            <person name="Ito S."/>
            <person name="Kitakaze M."/>
            <person name="Iida T."/>
            <person name="Nakamura S."/>
        </authorList>
    </citation>
    <scope>NUCLEOTIDE SEQUENCE</scope>
    <source>
        <strain evidence="11">TC023</strain>
    </source>
</reference>
<comment type="activity regulation">
    <text evidence="7">Activated by phosphorylation and inhibited by fructose 1,6-bisphosphate (FBP).</text>
</comment>
<evidence type="ECO:0000256" key="1">
    <source>
        <dbReference type="ARBA" id="ARBA00009156"/>
    </source>
</evidence>
<dbReference type="PANTHER" id="PTHR10196">
    <property type="entry name" value="SUGAR KINASE"/>
    <property type="match status" value="1"/>
</dbReference>
<protein>
    <recommendedName>
        <fullName evidence="7">Glycerol kinase</fullName>
        <ecNumber evidence="7">2.7.1.30</ecNumber>
    </recommendedName>
    <alternativeName>
        <fullName evidence="7">ATP:glycerol 3-phosphotransferase</fullName>
    </alternativeName>
    <alternativeName>
        <fullName evidence="7">Glycerokinase</fullName>
        <shortName evidence="7">GK</shortName>
    </alternativeName>
</protein>
<evidence type="ECO:0000256" key="3">
    <source>
        <dbReference type="ARBA" id="ARBA00022741"/>
    </source>
</evidence>
<feature type="binding site" evidence="7">
    <location>
        <position position="408"/>
    </location>
    <ligand>
        <name>ATP</name>
        <dbReference type="ChEBI" id="CHEBI:30616"/>
    </ligand>
</feature>
<dbReference type="RefSeq" id="WP_338617851.1">
    <property type="nucleotide sequence ID" value="NZ_AP028127.1"/>
</dbReference>
<feature type="binding site" evidence="7">
    <location>
        <position position="11"/>
    </location>
    <ligand>
        <name>ADP</name>
        <dbReference type="ChEBI" id="CHEBI:456216"/>
    </ligand>
</feature>
<comment type="similarity">
    <text evidence="1 7 8">Belongs to the FGGY kinase family.</text>
</comment>
<accession>A0ABN6Z9Y0</accession>
<sequence>MDLILAIDQGTTSTRAIVFNKQGEIIEKAQEEISCLYPKSGWVMQDANEIWISTLAVLNRILLSPNIDVNQIKGIGIANQRETTLLWDKKTGRPLDLAIVWQSRQTESICEEWKARGLEDWVKSKTGLLIDPYFSASKIRFLLDTIPGIEEKVKNGEVLFGTIDSYLVWKLSGGMTHITDVTNASRTLLFNIHTGEWDDELLEAFNIPRCILPKVCQTSEVYTETAAHLMGRSIPIAAVCGDQQAALFGQACFHKGAVKNTYGTGCFVLMNTGTKPVCSNHGLLTTVAWKIKGEVYYALEGSVFVGGSAIQWLRDGLRLIKHASDSECYANRVEDCDGVYVVPSFVGLGTPYWDSEVRGGMFGLSRGTTKEHVIRATLESIAYQSKDVILAMEEDIHQSISELKVDGGAVQNKFLMQFQSDLLGVNVLVPTVTETTALGVACLAGLATGVYRHLDEIADSVQAGQRYFPQMDEKRRVQLYEGWKCAIQAVRIFKA</sequence>
<feature type="domain" description="Carbohydrate kinase FGGY N-terminal" evidence="9">
    <location>
        <begin position="4"/>
        <end position="249"/>
    </location>
</feature>
<dbReference type="PANTHER" id="PTHR10196:SF69">
    <property type="entry name" value="GLYCEROL KINASE"/>
    <property type="match status" value="1"/>
</dbReference>
<feature type="binding site" evidence="7">
    <location>
        <position position="264"/>
    </location>
    <ligand>
        <name>ADP</name>
        <dbReference type="ChEBI" id="CHEBI:456216"/>
    </ligand>
</feature>
<dbReference type="Pfam" id="PF02782">
    <property type="entry name" value="FGGY_C"/>
    <property type="match status" value="1"/>
</dbReference>
<keyword evidence="3 7" id="KW-0547">Nucleotide-binding</keyword>
<dbReference type="SUPFAM" id="SSF53067">
    <property type="entry name" value="Actin-like ATPase domain"/>
    <property type="match status" value="2"/>
</dbReference>
<dbReference type="Gene3D" id="3.30.420.40">
    <property type="match status" value="2"/>
</dbReference>
<comment type="catalytic activity">
    <reaction evidence="7">
        <text>glycerol + ATP = sn-glycerol 3-phosphate + ADP + H(+)</text>
        <dbReference type="Rhea" id="RHEA:21644"/>
        <dbReference type="ChEBI" id="CHEBI:15378"/>
        <dbReference type="ChEBI" id="CHEBI:17754"/>
        <dbReference type="ChEBI" id="CHEBI:30616"/>
        <dbReference type="ChEBI" id="CHEBI:57597"/>
        <dbReference type="ChEBI" id="CHEBI:456216"/>
        <dbReference type="EC" id="2.7.1.30"/>
    </reaction>
</comment>
<dbReference type="GO" id="GO:0016301">
    <property type="term" value="F:kinase activity"/>
    <property type="evidence" value="ECO:0007669"/>
    <property type="project" value="UniProtKB-KW"/>
</dbReference>
<proteinExistence type="inferred from homology"/>
<feature type="binding site" evidence="7">
    <location>
        <position position="243"/>
    </location>
    <ligand>
        <name>glycerol</name>
        <dbReference type="ChEBI" id="CHEBI:17754"/>
    </ligand>
</feature>
<feature type="binding site" evidence="7">
    <location>
        <position position="82"/>
    </location>
    <ligand>
        <name>glycerol</name>
        <dbReference type="ChEBI" id="CHEBI:17754"/>
    </ligand>
</feature>
<dbReference type="InterPro" id="IPR018483">
    <property type="entry name" value="Carb_kinase_FGGY_CS"/>
</dbReference>
<comment type="subunit">
    <text evidence="7">Homotetramer and homodimer (in equilibrium).</text>
</comment>
<evidence type="ECO:0000256" key="2">
    <source>
        <dbReference type="ARBA" id="ARBA00022679"/>
    </source>
</evidence>
<feature type="binding site" evidence="7">
    <location>
        <position position="412"/>
    </location>
    <ligand>
        <name>ADP</name>
        <dbReference type="ChEBI" id="CHEBI:456216"/>
    </ligand>
</feature>
<dbReference type="PIRSF" id="PIRSF000538">
    <property type="entry name" value="GlpK"/>
    <property type="match status" value="1"/>
</dbReference>
<feature type="binding site" evidence="7">
    <location>
        <position position="82"/>
    </location>
    <ligand>
        <name>sn-glycerol 3-phosphate</name>
        <dbReference type="ChEBI" id="CHEBI:57597"/>
    </ligand>
</feature>
<keyword evidence="2 7" id="KW-0808">Transferase</keyword>
<dbReference type="InterPro" id="IPR018484">
    <property type="entry name" value="FGGY_N"/>
</dbReference>
<comment type="function">
    <text evidence="7">Key enzyme in the regulation of glycerol uptake and metabolism. Catalyzes the phosphorylation of glycerol to yield sn-glycerol 3-phosphate.</text>
</comment>
<evidence type="ECO:0000256" key="7">
    <source>
        <dbReference type="HAMAP-Rule" id="MF_00186"/>
    </source>
</evidence>
<feature type="binding site" evidence="7">
    <location>
        <position position="264"/>
    </location>
    <ligand>
        <name>ATP</name>
        <dbReference type="ChEBI" id="CHEBI:30616"/>
    </ligand>
</feature>
<feature type="binding site" evidence="7">
    <location>
        <position position="81"/>
    </location>
    <ligand>
        <name>sn-glycerol 3-phosphate</name>
        <dbReference type="ChEBI" id="CHEBI:57597"/>
    </ligand>
</feature>
<feature type="binding site" evidence="7">
    <location>
        <position position="408"/>
    </location>
    <ligand>
        <name>ADP</name>
        <dbReference type="ChEBI" id="CHEBI:456216"/>
    </ligand>
</feature>
<feature type="binding site" evidence="7">
    <location>
        <position position="307"/>
    </location>
    <ligand>
        <name>ATP</name>
        <dbReference type="ChEBI" id="CHEBI:30616"/>
    </ligand>
</feature>
<dbReference type="HAMAP" id="MF_00186">
    <property type="entry name" value="Glycerol_kin"/>
    <property type="match status" value="1"/>
</dbReference>
<dbReference type="InterPro" id="IPR005999">
    <property type="entry name" value="Glycerol_kin"/>
</dbReference>
<evidence type="ECO:0000256" key="8">
    <source>
        <dbReference type="RuleBase" id="RU003733"/>
    </source>
</evidence>
<feature type="binding site" evidence="7">
    <location>
        <position position="11"/>
    </location>
    <ligand>
        <name>sn-glycerol 3-phosphate</name>
        <dbReference type="ChEBI" id="CHEBI:57597"/>
    </ligand>
</feature>
<evidence type="ECO:0000313" key="12">
    <source>
        <dbReference type="Proteomes" id="UP001432099"/>
    </source>
</evidence>
<evidence type="ECO:0000256" key="4">
    <source>
        <dbReference type="ARBA" id="ARBA00022777"/>
    </source>
</evidence>
<evidence type="ECO:0000259" key="9">
    <source>
        <dbReference type="Pfam" id="PF00370"/>
    </source>
</evidence>
<feature type="binding site" evidence="7">
    <location>
        <position position="81"/>
    </location>
    <ligand>
        <name>glycerol</name>
        <dbReference type="ChEBI" id="CHEBI:17754"/>
    </ligand>
</feature>
<dbReference type="EMBL" id="AP028127">
    <property type="protein sequence ID" value="BEH90381.1"/>
    <property type="molecule type" value="Genomic_DNA"/>
</dbReference>
<feature type="binding site" evidence="7">
    <location>
        <position position="12"/>
    </location>
    <ligand>
        <name>ATP</name>
        <dbReference type="ChEBI" id="CHEBI:30616"/>
    </ligand>
</feature>
<organism evidence="11 12">
    <name type="scientific">Turicibacter faecis</name>
    <dbReference type="NCBI Taxonomy" id="2963365"/>
    <lineage>
        <taxon>Bacteria</taxon>
        <taxon>Bacillati</taxon>
        <taxon>Bacillota</taxon>
        <taxon>Erysipelotrichia</taxon>
        <taxon>Erysipelotrichales</taxon>
        <taxon>Turicibacteraceae</taxon>
        <taxon>Turicibacter</taxon>
    </lineage>
</organism>
<feature type="binding site" evidence="7">
    <location>
        <position position="11"/>
    </location>
    <ligand>
        <name>ATP</name>
        <dbReference type="ChEBI" id="CHEBI:30616"/>
    </ligand>
</feature>
<evidence type="ECO:0000313" key="11">
    <source>
        <dbReference type="EMBL" id="BEH90381.1"/>
    </source>
</evidence>
<dbReference type="NCBIfam" id="NF000756">
    <property type="entry name" value="PRK00047.1"/>
    <property type="match status" value="1"/>
</dbReference>
<keyword evidence="5 7" id="KW-0319">Glycerol metabolism</keyword>
<comment type="pathway">
    <text evidence="7">Polyol metabolism; glycerol degradation via glycerol kinase pathway; sn-glycerol 3-phosphate from glycerol: step 1/1.</text>
</comment>
<feature type="binding site" evidence="7">
    <location>
        <position position="311"/>
    </location>
    <ligand>
        <name>ATP</name>
        <dbReference type="ChEBI" id="CHEBI:30616"/>
    </ligand>
</feature>
<keyword evidence="12" id="KW-1185">Reference proteome</keyword>
<dbReference type="CDD" id="cd07786">
    <property type="entry name" value="FGGY_EcGK_like"/>
    <property type="match status" value="1"/>
</dbReference>
<keyword evidence="4 7" id="KW-0418">Kinase</keyword>
<evidence type="ECO:0000256" key="5">
    <source>
        <dbReference type="ARBA" id="ARBA00022798"/>
    </source>
</evidence>
<dbReference type="Pfam" id="PF00370">
    <property type="entry name" value="FGGY_N"/>
    <property type="match status" value="1"/>
</dbReference>
<dbReference type="InterPro" id="IPR000577">
    <property type="entry name" value="Carb_kinase_FGGY"/>
</dbReference>
<dbReference type="PROSITE" id="PS00445">
    <property type="entry name" value="FGGY_KINASES_2"/>
    <property type="match status" value="1"/>
</dbReference>
<keyword evidence="6 7" id="KW-0067">ATP-binding</keyword>
<feature type="binding site" evidence="7">
    <location>
        <position position="133"/>
    </location>
    <ligand>
        <name>sn-glycerol 3-phosphate</name>
        <dbReference type="ChEBI" id="CHEBI:57597"/>
    </ligand>
</feature>